<dbReference type="Proteomes" id="UP000654370">
    <property type="component" value="Unassembled WGS sequence"/>
</dbReference>
<evidence type="ECO:0000313" key="5">
    <source>
        <dbReference type="Proteomes" id="UP000654370"/>
    </source>
</evidence>
<name>A0A8H7Q369_MORIS</name>
<organism evidence="4 5">
    <name type="scientific">Mortierella isabellina</name>
    <name type="common">Filamentous fungus</name>
    <name type="synonym">Umbelopsis isabellina</name>
    <dbReference type="NCBI Taxonomy" id="91625"/>
    <lineage>
        <taxon>Eukaryota</taxon>
        <taxon>Fungi</taxon>
        <taxon>Fungi incertae sedis</taxon>
        <taxon>Mucoromycota</taxon>
        <taxon>Mucoromycotina</taxon>
        <taxon>Umbelopsidomycetes</taxon>
        <taxon>Umbelopsidales</taxon>
        <taxon>Umbelopsidaceae</taxon>
        <taxon>Umbelopsis</taxon>
    </lineage>
</organism>
<dbReference type="AlphaFoldDB" id="A0A8H7Q369"/>
<dbReference type="Pfam" id="PF25871">
    <property type="entry name" value="HTH_76"/>
    <property type="match status" value="2"/>
</dbReference>
<evidence type="ECO:0000259" key="2">
    <source>
        <dbReference type="Pfam" id="PF16113"/>
    </source>
</evidence>
<proteinExistence type="predicted"/>
<feature type="domain" description="PEX14-like helix-turn-helix" evidence="3">
    <location>
        <begin position="51"/>
        <end position="109"/>
    </location>
</feature>
<feature type="domain" description="Enoyl-CoA hydratase/isomerase" evidence="2">
    <location>
        <begin position="421"/>
        <end position="571"/>
    </location>
</feature>
<evidence type="ECO:0000256" key="1">
    <source>
        <dbReference type="SAM" id="MobiDB-lite"/>
    </source>
</evidence>
<dbReference type="Pfam" id="PF16113">
    <property type="entry name" value="ECH_2"/>
    <property type="match status" value="1"/>
</dbReference>
<dbReference type="SUPFAM" id="SSF52096">
    <property type="entry name" value="ClpP/crotonase"/>
    <property type="match status" value="1"/>
</dbReference>
<evidence type="ECO:0000313" key="4">
    <source>
        <dbReference type="EMBL" id="KAG2185073.1"/>
    </source>
</evidence>
<dbReference type="InterPro" id="IPR058841">
    <property type="entry name" value="HTH_76"/>
</dbReference>
<reference evidence="4" key="1">
    <citation type="submission" date="2020-12" db="EMBL/GenBank/DDBJ databases">
        <title>Metabolic potential, ecology and presence of endohyphal bacteria is reflected in genomic diversity of Mucoromycotina.</title>
        <authorList>
            <person name="Muszewska A."/>
            <person name="Okrasinska A."/>
            <person name="Steczkiewicz K."/>
            <person name="Drgas O."/>
            <person name="Orlowska M."/>
            <person name="Perlinska-Lenart U."/>
            <person name="Aleksandrzak-Piekarczyk T."/>
            <person name="Szatraj K."/>
            <person name="Zielenkiewicz U."/>
            <person name="Pilsyk S."/>
            <person name="Malc E."/>
            <person name="Mieczkowski P."/>
            <person name="Kruszewska J.S."/>
            <person name="Biernat P."/>
            <person name="Pawlowska J."/>
        </authorList>
    </citation>
    <scope>NUCLEOTIDE SEQUENCE</scope>
    <source>
        <strain evidence="4">WA0000067209</strain>
    </source>
</reference>
<dbReference type="EMBL" id="JAEPQZ010000002">
    <property type="protein sequence ID" value="KAG2185073.1"/>
    <property type="molecule type" value="Genomic_DNA"/>
</dbReference>
<gene>
    <name evidence="4" type="ORF">INT43_000986</name>
</gene>
<dbReference type="InterPro" id="IPR045004">
    <property type="entry name" value="ECH_dom"/>
</dbReference>
<dbReference type="PANTHER" id="PTHR36855:SF1">
    <property type="entry name" value="PEROXISOME MEMBRANE ANCHOR PROTEIN PEX14P N-TERMINAL DOMAIN-CONTAINING PROTEIN"/>
    <property type="match status" value="1"/>
</dbReference>
<dbReference type="Gene3D" id="3.90.226.10">
    <property type="entry name" value="2-enoyl-CoA Hydratase, Chain A, domain 1"/>
    <property type="match status" value="1"/>
</dbReference>
<feature type="region of interest" description="Disordered" evidence="1">
    <location>
        <begin position="626"/>
        <end position="646"/>
    </location>
</feature>
<dbReference type="InterPro" id="IPR029045">
    <property type="entry name" value="ClpP/crotonase-like_dom_sf"/>
</dbReference>
<comment type="caution">
    <text evidence="4">The sequence shown here is derived from an EMBL/GenBank/DDBJ whole genome shotgun (WGS) entry which is preliminary data.</text>
</comment>
<sequence length="675" mass="76035">MVSSADCSSKIVSHKAYSLTYKVDDMEMEQSSIGAYQSEEFSLFTPEQLKQFHEFHSYDWDNDVEFQKGLQAIYSDGPANDEELLKAKQFYFSRKKHHINLDQYRQFEEYLERSMPEKSEEEEETVFDRFDKYSFSSDERFLNGLPSIVAGIAKSKPGATVDKTFYDREMLKAKAFYFSKFVEKLDLGEYLSWKETKKVAPACPYAHLWQNKGVRETTELDQDDDVFLKTEQPITSSGALTITFSSPQSDNLLTCERLKELQETVGLAKNNDTYTSVIIASNCKQEKTPDSGPDEPITNVDHKSLSSGLAFNETATECGKDLNVLQSSMDFLQARYYSLVKDIGNYIKDEEKPVFHLIDGKVPFSAACLYFLPNQLRIVTEHALLTLGINSLSHAPIPPLYVLNGIQKAANSKAARVPPRGSALYVALAPPELILLRGPELLRLGLADYFVPDAKYVDTLKEMRNNAPCPAPHTLEAVKVVLEMNKAYAGPDKIGVWEKEIEKVFDGCQNSQDLLDKLDEMEKPWSRTIAHHLRQQSPTLLEMVIQAVKLVTEHSISLEECLDLEDRLNAIWRTTSDYKTFASRDTSTDMGDLSWSPLDSTVIDNLESLKKPAFSQEDISQFHWSPEPSAANAENTDSDAASSEVDEDEIFVCPVTGLRGKMPEGHSPVAIQQAT</sequence>
<protein>
    <submittedName>
        <fullName evidence="4">Uncharacterized protein</fullName>
    </submittedName>
</protein>
<accession>A0A8H7Q369</accession>
<keyword evidence="5" id="KW-1185">Reference proteome</keyword>
<evidence type="ECO:0000259" key="3">
    <source>
        <dbReference type="Pfam" id="PF25871"/>
    </source>
</evidence>
<dbReference type="PANTHER" id="PTHR36855">
    <property type="entry name" value="CHROMOSOME 10, WHOLE GENOME SHOTGUN SEQUENCE"/>
    <property type="match status" value="1"/>
</dbReference>
<dbReference type="OrthoDB" id="9936937at2759"/>
<feature type="domain" description="PEX14-like helix-turn-helix" evidence="3">
    <location>
        <begin position="124"/>
        <end position="197"/>
    </location>
</feature>